<gene>
    <name evidence="2" type="ORF">ACFQMJ_34875</name>
</gene>
<protein>
    <submittedName>
        <fullName evidence="2">Stalk domain-containing protein</fullName>
    </submittedName>
</protein>
<sequence length="343" mass="37635">MGTLWVMTMKKKIILIVFASFMIMSVVSAASLWGTYKGNQIIRLTVDHKPINVSDVPAISYNGRTMVPIYLLKEAGISYSWDAKNQTVNLVSHNGKETILGNNTKASAFNPTERTNEIMALGGTGVSIMNISGSSTAMVFFNAKSDINGDWDAIYKILTLLIDFDSQYSRVVYGFNGQDNTIEVLTSKLVDYQKGKITEEQFINSLTTAGPVFSEIGNSRQANSSNNTNSNNSNLPVVVTAPELFSNDGKTYLGKITSNTFDSDSIFNEFGTYGSKFQSKSIWNEFGDYGSEFSNKSAFNEFATKPPLVVLDGKTIGYLTINDKVKNAISPIGLLTWAKNNGY</sequence>
<evidence type="ECO:0000313" key="2">
    <source>
        <dbReference type="EMBL" id="MFC7153739.1"/>
    </source>
</evidence>
<keyword evidence="3" id="KW-1185">Reference proteome</keyword>
<organism evidence="2 3">
    <name type="scientific">Cohnella cellulosilytica</name>
    <dbReference type="NCBI Taxonomy" id="986710"/>
    <lineage>
        <taxon>Bacteria</taxon>
        <taxon>Bacillati</taxon>
        <taxon>Bacillota</taxon>
        <taxon>Bacilli</taxon>
        <taxon>Bacillales</taxon>
        <taxon>Paenibacillaceae</taxon>
        <taxon>Cohnella</taxon>
    </lineage>
</organism>
<evidence type="ECO:0000313" key="3">
    <source>
        <dbReference type="Proteomes" id="UP001596378"/>
    </source>
</evidence>
<name>A0ABW2FPA3_9BACL</name>
<proteinExistence type="predicted"/>
<evidence type="ECO:0000259" key="1">
    <source>
        <dbReference type="Pfam" id="PF07833"/>
    </source>
</evidence>
<dbReference type="EMBL" id="JBHTAI010000041">
    <property type="protein sequence ID" value="MFC7153739.1"/>
    <property type="molecule type" value="Genomic_DNA"/>
</dbReference>
<reference evidence="3" key="1">
    <citation type="journal article" date="2019" name="Int. J. Syst. Evol. Microbiol.">
        <title>The Global Catalogue of Microorganisms (GCM) 10K type strain sequencing project: providing services to taxonomists for standard genome sequencing and annotation.</title>
        <authorList>
            <consortium name="The Broad Institute Genomics Platform"/>
            <consortium name="The Broad Institute Genome Sequencing Center for Infectious Disease"/>
            <person name="Wu L."/>
            <person name="Ma J."/>
        </authorList>
    </citation>
    <scope>NUCLEOTIDE SEQUENCE [LARGE SCALE GENOMIC DNA]</scope>
    <source>
        <strain evidence="3">KCTC 12907</strain>
    </source>
</reference>
<dbReference type="RefSeq" id="WP_378107787.1">
    <property type="nucleotide sequence ID" value="NZ_JBHSUP010000026.1"/>
</dbReference>
<dbReference type="InterPro" id="IPR012854">
    <property type="entry name" value="Cu_amine_oxidase-like_N"/>
</dbReference>
<feature type="domain" description="Copper amine oxidase-like N-terminal" evidence="1">
    <location>
        <begin position="46"/>
        <end position="108"/>
    </location>
</feature>
<accession>A0ABW2FPA3</accession>
<dbReference type="Proteomes" id="UP001596378">
    <property type="component" value="Unassembled WGS sequence"/>
</dbReference>
<dbReference type="Pfam" id="PF07833">
    <property type="entry name" value="Cu_amine_oxidN1"/>
    <property type="match status" value="1"/>
</dbReference>
<comment type="caution">
    <text evidence="2">The sequence shown here is derived from an EMBL/GenBank/DDBJ whole genome shotgun (WGS) entry which is preliminary data.</text>
</comment>